<proteinExistence type="inferred from homology"/>
<feature type="region of interest" description="Disordered" evidence="4">
    <location>
        <begin position="215"/>
        <end position="240"/>
    </location>
</feature>
<organism evidence="6 7">
    <name type="scientific">Thiothrix nivea (strain ATCC 35100 / DSM 5205 / JP2)</name>
    <dbReference type="NCBI Taxonomy" id="870187"/>
    <lineage>
        <taxon>Bacteria</taxon>
        <taxon>Pseudomonadati</taxon>
        <taxon>Pseudomonadota</taxon>
        <taxon>Gammaproteobacteria</taxon>
        <taxon>Thiotrichales</taxon>
        <taxon>Thiotrichaceae</taxon>
        <taxon>Thiothrix</taxon>
    </lineage>
</organism>
<dbReference type="Proteomes" id="UP000005317">
    <property type="component" value="Unassembled WGS sequence"/>
</dbReference>
<evidence type="ECO:0000313" key="6">
    <source>
        <dbReference type="EMBL" id="EIJ33589.1"/>
    </source>
</evidence>
<keyword evidence="7" id="KW-1185">Reference proteome</keyword>
<evidence type="ECO:0000256" key="1">
    <source>
        <dbReference type="ARBA" id="ARBA00004167"/>
    </source>
</evidence>
<sequence length="305" mass="34232">MSLREDLQQVARHSQRLWLALLGIVPLLYLLSGFYSIGAEQRGILTRFGKLVDDKIAPGMHYRLPWPIESVEKLQVTAVRSMELDFAQDANASHVQLELTTGDENLINVALILQYNIQEAGIFQHQAAEPEQLLRQIAQAESIQYVASQNIGDLLTTGRNQFQSGLQQAIQQQTRALNLGINVTSVQIRRLEPPQSIKQVFDDVAVARAEKQEKIQVEQGERSSTLAKARSDANRQQQQAQAYASELLARASGDRDRLLSTWEEYRQAPALTGQRMYLEMLEQVMPKARVTLATPSTGRQAEGNE</sequence>
<dbReference type="PANTHER" id="PTHR42911">
    <property type="entry name" value="MODULATOR OF FTSH PROTEASE HFLC"/>
    <property type="match status" value="1"/>
</dbReference>
<dbReference type="EMBL" id="JH651384">
    <property type="protein sequence ID" value="EIJ33589.1"/>
    <property type="molecule type" value="Genomic_DNA"/>
</dbReference>
<evidence type="ECO:0000256" key="3">
    <source>
        <dbReference type="RuleBase" id="RU364113"/>
    </source>
</evidence>
<gene>
    <name evidence="6" type="ORF">Thini_0964</name>
</gene>
<keyword evidence="3" id="KW-0472">Membrane</keyword>
<dbReference type="SMART" id="SM00244">
    <property type="entry name" value="PHB"/>
    <property type="match status" value="1"/>
</dbReference>
<dbReference type="CDD" id="cd03404">
    <property type="entry name" value="SPFH_HflK"/>
    <property type="match status" value="1"/>
</dbReference>
<comment type="subunit">
    <text evidence="3">HflC and HflK may interact to form a multimeric complex.</text>
</comment>
<comment type="similarity">
    <text evidence="2 3">Belongs to the band 7/mec-2 family. HflK subfamily.</text>
</comment>
<feature type="transmembrane region" description="Helical" evidence="3">
    <location>
        <begin position="17"/>
        <end position="37"/>
    </location>
</feature>
<accession>A0A656HEG3</accession>
<dbReference type="AlphaFoldDB" id="A0A656HEG3"/>
<dbReference type="InterPro" id="IPR010201">
    <property type="entry name" value="HflK"/>
</dbReference>
<dbReference type="RefSeq" id="WP_002707540.1">
    <property type="nucleotide sequence ID" value="NZ_JH651384.1"/>
</dbReference>
<keyword evidence="3" id="KW-1133">Transmembrane helix</keyword>
<keyword evidence="3" id="KW-0812">Transmembrane</keyword>
<dbReference type="SUPFAM" id="SSF117892">
    <property type="entry name" value="Band 7/SPFH domain"/>
    <property type="match status" value="1"/>
</dbReference>
<comment type="subcellular location">
    <subcellularLocation>
        <location evidence="1">Membrane</location>
        <topology evidence="1">Single-pass membrane protein</topology>
    </subcellularLocation>
</comment>
<protein>
    <recommendedName>
        <fullName evidence="3">Protein HflK</fullName>
    </recommendedName>
</protein>
<name>A0A656HEG3_THINJ</name>
<evidence type="ECO:0000256" key="4">
    <source>
        <dbReference type="SAM" id="MobiDB-lite"/>
    </source>
</evidence>
<dbReference type="GO" id="GO:0016020">
    <property type="term" value="C:membrane"/>
    <property type="evidence" value="ECO:0007669"/>
    <property type="project" value="UniProtKB-SubCell"/>
</dbReference>
<dbReference type="NCBIfam" id="TIGR01933">
    <property type="entry name" value="hflK"/>
    <property type="match status" value="1"/>
</dbReference>
<evidence type="ECO:0000256" key="2">
    <source>
        <dbReference type="ARBA" id="ARBA00006971"/>
    </source>
</evidence>
<dbReference type="PANTHER" id="PTHR42911:SF2">
    <property type="entry name" value="PROHIBITIN FAMILY PROTEIN"/>
    <property type="match status" value="1"/>
</dbReference>
<dbReference type="Pfam" id="PF01145">
    <property type="entry name" value="Band_7"/>
    <property type="match status" value="1"/>
</dbReference>
<reference evidence="7" key="1">
    <citation type="journal article" date="2011" name="Stand. Genomic Sci.">
        <title>Genome sequence of the filamentous, gliding Thiothrix nivea neotype strain (JP2(T)).</title>
        <authorList>
            <person name="Lapidus A."/>
            <person name="Nolan M."/>
            <person name="Lucas S."/>
            <person name="Glavina Del Rio T."/>
            <person name="Tice H."/>
            <person name="Cheng J.F."/>
            <person name="Tapia R."/>
            <person name="Han C."/>
            <person name="Goodwin L."/>
            <person name="Pitluck S."/>
            <person name="Liolios K."/>
            <person name="Pagani I."/>
            <person name="Ivanova N."/>
            <person name="Huntemann M."/>
            <person name="Mavromatis K."/>
            <person name="Mikhailova N."/>
            <person name="Pati A."/>
            <person name="Chen A."/>
            <person name="Palaniappan K."/>
            <person name="Land M."/>
            <person name="Brambilla E.M."/>
            <person name="Rohde M."/>
            <person name="Abt B."/>
            <person name="Verbarg S."/>
            <person name="Goker M."/>
            <person name="Bristow J."/>
            <person name="Eisen J.A."/>
            <person name="Markowitz V."/>
            <person name="Hugenholtz P."/>
            <person name="Kyrpides N.C."/>
            <person name="Klenk H.P."/>
            <person name="Woyke T."/>
        </authorList>
    </citation>
    <scope>NUCLEOTIDE SEQUENCE [LARGE SCALE GENOMIC DNA]</scope>
    <source>
        <strain evidence="7">ATCC 35100 / DSM 5205 / JP2</strain>
    </source>
</reference>
<evidence type="ECO:0000313" key="7">
    <source>
        <dbReference type="Proteomes" id="UP000005317"/>
    </source>
</evidence>
<comment type="function">
    <text evidence="3">HflC and HflK could encode or regulate a protease.</text>
</comment>
<dbReference type="InterPro" id="IPR036013">
    <property type="entry name" value="Band_7/SPFH_dom_sf"/>
</dbReference>
<dbReference type="OrthoDB" id="9809197at2"/>
<dbReference type="Gene3D" id="3.30.479.30">
    <property type="entry name" value="Band 7 domain"/>
    <property type="match status" value="1"/>
</dbReference>
<feature type="domain" description="Band 7" evidence="5">
    <location>
        <begin position="32"/>
        <end position="205"/>
    </location>
</feature>
<dbReference type="InterPro" id="IPR001107">
    <property type="entry name" value="Band_7"/>
</dbReference>
<evidence type="ECO:0000259" key="5">
    <source>
        <dbReference type="SMART" id="SM00244"/>
    </source>
</evidence>